<accession>A0A7H8T547</accession>
<organism evidence="2 3">
    <name type="scientific">Streptomyces chartreusis</name>
    <dbReference type="NCBI Taxonomy" id="1969"/>
    <lineage>
        <taxon>Bacteria</taxon>
        <taxon>Bacillati</taxon>
        <taxon>Actinomycetota</taxon>
        <taxon>Actinomycetes</taxon>
        <taxon>Kitasatosporales</taxon>
        <taxon>Streptomycetaceae</taxon>
        <taxon>Streptomyces</taxon>
    </lineage>
</organism>
<dbReference type="RefSeq" id="WP_176575466.1">
    <property type="nucleotide sequence ID" value="NZ_CP056041.1"/>
</dbReference>
<gene>
    <name evidence="2" type="ORF">HUT05_15370</name>
</gene>
<dbReference type="AlphaFoldDB" id="A0A7H8T547"/>
<feature type="region of interest" description="Disordered" evidence="1">
    <location>
        <begin position="240"/>
        <end position="281"/>
    </location>
</feature>
<proteinExistence type="predicted"/>
<evidence type="ECO:0000313" key="2">
    <source>
        <dbReference type="EMBL" id="QKZ18626.1"/>
    </source>
</evidence>
<feature type="region of interest" description="Disordered" evidence="1">
    <location>
        <begin position="19"/>
        <end position="42"/>
    </location>
</feature>
<sequence length="281" mass="29464">MTELSGVDLARQALVSAREAAKKNGGTQTKKAKRRTGTVVRRDGRDPLGLGAAIGMMMTERGMVAPAAGGSVLAQFDAILAAAVPELAGRVQAVKFDADTGRLDVVPDAPAVGTKLRWSAPKLIAAANETVPKANVRALHVLVPAPMKADLTMAAADPAPQPTTSAAPVERRTPPDGYRRAIEAHRQAARTSRVDPAIAEAVERQTAAMRALSRRAFPEPDVVADDAPARIEQVRLQRRRQATATEAAALRRARAERAARQGQAADGATGEAAASQMGRTA</sequence>
<feature type="region of interest" description="Disordered" evidence="1">
    <location>
        <begin position="156"/>
        <end position="175"/>
    </location>
</feature>
<dbReference type="Proteomes" id="UP000509418">
    <property type="component" value="Chromosome"/>
</dbReference>
<reference evidence="2 3" key="1">
    <citation type="submission" date="2020-06" db="EMBL/GenBank/DDBJ databases">
        <title>Genome mining for natural products.</title>
        <authorList>
            <person name="Zhang B."/>
            <person name="Shi J."/>
            <person name="Ge H."/>
        </authorList>
    </citation>
    <scope>NUCLEOTIDE SEQUENCE [LARGE SCALE GENOMIC DNA]</scope>
    <source>
        <strain evidence="2 3">NA02069</strain>
    </source>
</reference>
<evidence type="ECO:0000313" key="3">
    <source>
        <dbReference type="Proteomes" id="UP000509418"/>
    </source>
</evidence>
<name>A0A7H8T547_STRCX</name>
<keyword evidence="3" id="KW-1185">Reference proteome</keyword>
<evidence type="ECO:0000256" key="1">
    <source>
        <dbReference type="SAM" id="MobiDB-lite"/>
    </source>
</evidence>
<dbReference type="EMBL" id="CP056041">
    <property type="protein sequence ID" value="QKZ18626.1"/>
    <property type="molecule type" value="Genomic_DNA"/>
</dbReference>
<feature type="compositionally biased region" description="Low complexity" evidence="1">
    <location>
        <begin position="260"/>
        <end position="281"/>
    </location>
</feature>
<protein>
    <submittedName>
        <fullName evidence="2">DUF721 domain-containing protein</fullName>
    </submittedName>
</protein>